<dbReference type="Pfam" id="PF13193">
    <property type="entry name" value="AMP-binding_C"/>
    <property type="match status" value="1"/>
</dbReference>
<evidence type="ECO:0000256" key="1">
    <source>
        <dbReference type="ARBA" id="ARBA00006432"/>
    </source>
</evidence>
<gene>
    <name evidence="4" type="ORF">GS660_18470</name>
</gene>
<keyword evidence="2" id="KW-0436">Ligase</keyword>
<comment type="similarity">
    <text evidence="1">Belongs to the ATP-dependent AMP-binding enzyme family.</text>
</comment>
<dbReference type="GO" id="GO:0031956">
    <property type="term" value="F:medium-chain fatty acid-CoA ligase activity"/>
    <property type="evidence" value="ECO:0007669"/>
    <property type="project" value="TreeGrafter"/>
</dbReference>
<dbReference type="OrthoDB" id="9803968at2"/>
<sequence length="210" mass="22296">MPIALIERADRLGIHATRCYGSSEHPTVAWWPADASVALRARTDGQPVGGNEMRVIDDDGIPLGSGMAGELVTRGAERFLGCLDPALNAGIFTPDGWFRTGDLAVIDDTGAVTIVGRKKDIVIRGGENISPSEVEQVLFDHPAIAEVAVLGFPDPVMGERVAAFLVPRGADCPDVAALVDWFAARGASRFKTPEKVIRLDSLPRGPGARC</sequence>
<dbReference type="SUPFAM" id="SSF56801">
    <property type="entry name" value="Acetyl-CoA synthetase-like"/>
    <property type="match status" value="1"/>
</dbReference>
<evidence type="ECO:0000256" key="2">
    <source>
        <dbReference type="ARBA" id="ARBA00022598"/>
    </source>
</evidence>
<dbReference type="InterPro" id="IPR045851">
    <property type="entry name" value="AMP-bd_C_sf"/>
</dbReference>
<evidence type="ECO:0000313" key="5">
    <source>
        <dbReference type="Proteomes" id="UP000477083"/>
    </source>
</evidence>
<dbReference type="Gene3D" id="3.40.50.12780">
    <property type="entry name" value="N-terminal domain of ligase-like"/>
    <property type="match status" value="1"/>
</dbReference>
<dbReference type="InterPro" id="IPR025110">
    <property type="entry name" value="AMP-bd_C"/>
</dbReference>
<proteinExistence type="inferred from homology"/>
<dbReference type="EMBL" id="WWNR01000015">
    <property type="protein sequence ID" value="MZQ91079.1"/>
    <property type="molecule type" value="Genomic_DNA"/>
</dbReference>
<protein>
    <submittedName>
        <fullName evidence="4">AMP-binding protein</fullName>
    </submittedName>
</protein>
<dbReference type="InterPro" id="IPR042099">
    <property type="entry name" value="ANL_N_sf"/>
</dbReference>
<dbReference type="AlphaFoldDB" id="A0A6L8VP12"/>
<evidence type="ECO:0000313" key="4">
    <source>
        <dbReference type="EMBL" id="MZQ91079.1"/>
    </source>
</evidence>
<name>A0A6L8VP12_9RHOB</name>
<organism evidence="4 5">
    <name type="scientific">Frigidibacter albus</name>
    <dbReference type="NCBI Taxonomy" id="1465486"/>
    <lineage>
        <taxon>Bacteria</taxon>
        <taxon>Pseudomonadati</taxon>
        <taxon>Pseudomonadota</taxon>
        <taxon>Alphaproteobacteria</taxon>
        <taxon>Rhodobacterales</taxon>
        <taxon>Paracoccaceae</taxon>
        <taxon>Frigidibacter</taxon>
    </lineage>
</organism>
<dbReference type="GO" id="GO:0006631">
    <property type="term" value="P:fatty acid metabolic process"/>
    <property type="evidence" value="ECO:0007669"/>
    <property type="project" value="TreeGrafter"/>
</dbReference>
<comment type="caution">
    <text evidence="4">The sequence shown here is derived from an EMBL/GenBank/DDBJ whole genome shotgun (WGS) entry which is preliminary data.</text>
</comment>
<dbReference type="Gene3D" id="3.30.300.30">
    <property type="match status" value="1"/>
</dbReference>
<dbReference type="PANTHER" id="PTHR43201">
    <property type="entry name" value="ACYL-COA SYNTHETASE"/>
    <property type="match status" value="1"/>
</dbReference>
<evidence type="ECO:0000259" key="3">
    <source>
        <dbReference type="Pfam" id="PF13193"/>
    </source>
</evidence>
<keyword evidence="5" id="KW-1185">Reference proteome</keyword>
<dbReference type="PANTHER" id="PTHR43201:SF5">
    <property type="entry name" value="MEDIUM-CHAIN ACYL-COA LIGASE ACSF2, MITOCHONDRIAL"/>
    <property type="match status" value="1"/>
</dbReference>
<reference evidence="4 5" key="1">
    <citation type="submission" date="2020-01" db="EMBL/GenBank/DDBJ databases">
        <title>Frigidibacter albus SP32T (=CGMCC 1.13995T).</title>
        <authorList>
            <person name="Liao X."/>
        </authorList>
    </citation>
    <scope>NUCLEOTIDE SEQUENCE [LARGE SCALE GENOMIC DNA]</scope>
    <source>
        <strain evidence="4 5">SP32</strain>
    </source>
</reference>
<accession>A0A6L8VP12</accession>
<dbReference type="Proteomes" id="UP000477083">
    <property type="component" value="Unassembled WGS sequence"/>
</dbReference>
<feature type="domain" description="AMP-binding enzyme C-terminal" evidence="3">
    <location>
        <begin position="133"/>
        <end position="204"/>
    </location>
</feature>